<dbReference type="GO" id="GO:0005634">
    <property type="term" value="C:nucleus"/>
    <property type="evidence" value="ECO:0007669"/>
    <property type="project" value="TreeGrafter"/>
</dbReference>
<accession>A0A7R9Q992</accession>
<dbReference type="Proteomes" id="UP000728032">
    <property type="component" value="Unassembled WGS sequence"/>
</dbReference>
<organism evidence="3">
    <name type="scientific">Oppiella nova</name>
    <dbReference type="NCBI Taxonomy" id="334625"/>
    <lineage>
        <taxon>Eukaryota</taxon>
        <taxon>Metazoa</taxon>
        <taxon>Ecdysozoa</taxon>
        <taxon>Arthropoda</taxon>
        <taxon>Chelicerata</taxon>
        <taxon>Arachnida</taxon>
        <taxon>Acari</taxon>
        <taxon>Acariformes</taxon>
        <taxon>Sarcoptiformes</taxon>
        <taxon>Oribatida</taxon>
        <taxon>Brachypylina</taxon>
        <taxon>Oppioidea</taxon>
        <taxon>Oppiidae</taxon>
        <taxon>Oppiella</taxon>
    </lineage>
</organism>
<dbReference type="InterPro" id="IPR036638">
    <property type="entry name" value="HLH_DNA-bd_sf"/>
</dbReference>
<dbReference type="AlphaFoldDB" id="A0A7R9Q992"/>
<reference evidence="3" key="1">
    <citation type="submission" date="2020-11" db="EMBL/GenBank/DDBJ databases">
        <authorList>
            <person name="Tran Van P."/>
        </authorList>
    </citation>
    <scope>NUCLEOTIDE SEQUENCE</scope>
</reference>
<evidence type="ECO:0000256" key="1">
    <source>
        <dbReference type="SAM" id="MobiDB-lite"/>
    </source>
</evidence>
<feature type="region of interest" description="Disordered" evidence="1">
    <location>
        <begin position="214"/>
        <end position="242"/>
    </location>
</feature>
<gene>
    <name evidence="3" type="ORF">ONB1V03_LOCUS672</name>
</gene>
<evidence type="ECO:0000313" key="4">
    <source>
        <dbReference type="Proteomes" id="UP000728032"/>
    </source>
</evidence>
<dbReference type="EMBL" id="OC914883">
    <property type="protein sequence ID" value="CAD7637198.1"/>
    <property type="molecule type" value="Genomic_DNA"/>
</dbReference>
<keyword evidence="4" id="KW-1185">Reference proteome</keyword>
<feature type="domain" description="BHLH" evidence="2">
    <location>
        <begin position="140"/>
        <end position="192"/>
    </location>
</feature>
<dbReference type="SUPFAM" id="SSF47459">
    <property type="entry name" value="HLH, helix-loop-helix DNA-binding domain"/>
    <property type="match status" value="1"/>
</dbReference>
<dbReference type="GO" id="GO:0061564">
    <property type="term" value="P:axon development"/>
    <property type="evidence" value="ECO:0007669"/>
    <property type="project" value="TreeGrafter"/>
</dbReference>
<name>A0A7R9Q992_9ACAR</name>
<sequence>MLKVTKKNFSEYFVENVPLITKGGDDDDYHYEWKREMKSKSLSNLRALRNDNTFESVSIWREQKSLIQQSLNFLRKRKIESVGNGNAGDDQSINGNESTDSSSIYDDISQSDNKSKRLKNLTSNATRKRKSAVSARERNLRRLESNERERMRMHSLNDAFQGLREVIPHVRLERKLSKIETLTLAKNYIMALTNVVCSHRGETSPYETASCVASTSSSDDTISNDDSVTNNDNEEIPVFNGRNSSRNKTCIADSDIFVNGLNGVVSDATVATKLIQIDNKDQ</sequence>
<dbReference type="SMART" id="SM00353">
    <property type="entry name" value="HLH"/>
    <property type="match status" value="1"/>
</dbReference>
<evidence type="ECO:0000259" key="2">
    <source>
        <dbReference type="PROSITE" id="PS50888"/>
    </source>
</evidence>
<dbReference type="InterPro" id="IPR011598">
    <property type="entry name" value="bHLH_dom"/>
</dbReference>
<dbReference type="Gene3D" id="4.10.280.10">
    <property type="entry name" value="Helix-loop-helix DNA-binding domain"/>
    <property type="match status" value="1"/>
</dbReference>
<dbReference type="PROSITE" id="PS50888">
    <property type="entry name" value="BHLH"/>
    <property type="match status" value="1"/>
</dbReference>
<proteinExistence type="predicted"/>
<dbReference type="EMBL" id="CAJPVJ010000058">
    <property type="protein sequence ID" value="CAG2159906.1"/>
    <property type="molecule type" value="Genomic_DNA"/>
</dbReference>
<dbReference type="GO" id="GO:0007423">
    <property type="term" value="P:sensory organ development"/>
    <property type="evidence" value="ECO:0007669"/>
    <property type="project" value="TreeGrafter"/>
</dbReference>
<dbReference type="GO" id="GO:0070888">
    <property type="term" value="F:E-box binding"/>
    <property type="evidence" value="ECO:0007669"/>
    <property type="project" value="TreeGrafter"/>
</dbReference>
<dbReference type="CDD" id="cd19712">
    <property type="entry name" value="bHLH_TS_dimmed_like"/>
    <property type="match status" value="1"/>
</dbReference>
<dbReference type="GO" id="GO:0000981">
    <property type="term" value="F:DNA-binding transcription factor activity, RNA polymerase II-specific"/>
    <property type="evidence" value="ECO:0007669"/>
    <property type="project" value="TreeGrafter"/>
</dbReference>
<protein>
    <recommendedName>
        <fullName evidence="2">BHLH domain-containing protein</fullName>
    </recommendedName>
</protein>
<feature type="compositionally biased region" description="Low complexity" evidence="1">
    <location>
        <begin position="98"/>
        <end position="112"/>
    </location>
</feature>
<dbReference type="OrthoDB" id="5969565at2759"/>
<dbReference type="GO" id="GO:0046983">
    <property type="term" value="F:protein dimerization activity"/>
    <property type="evidence" value="ECO:0007669"/>
    <property type="project" value="InterPro"/>
</dbReference>
<dbReference type="Pfam" id="PF00010">
    <property type="entry name" value="HLH"/>
    <property type="match status" value="1"/>
</dbReference>
<feature type="compositionally biased region" description="Low complexity" evidence="1">
    <location>
        <begin position="214"/>
        <end position="231"/>
    </location>
</feature>
<feature type="region of interest" description="Disordered" evidence="1">
    <location>
        <begin position="84"/>
        <end position="115"/>
    </location>
</feature>
<dbReference type="InterPro" id="IPR050359">
    <property type="entry name" value="bHLH_transcription_factors"/>
</dbReference>
<dbReference type="PANTHER" id="PTHR19290:SF167">
    <property type="entry name" value="PROTEIN DIMMED"/>
    <property type="match status" value="1"/>
</dbReference>
<dbReference type="PANTHER" id="PTHR19290">
    <property type="entry name" value="BASIC HELIX-LOOP-HELIX PROTEIN NEUROGENIN-RELATED"/>
    <property type="match status" value="1"/>
</dbReference>
<evidence type="ECO:0000313" key="3">
    <source>
        <dbReference type="EMBL" id="CAD7637198.1"/>
    </source>
</evidence>
<dbReference type="GO" id="GO:0045944">
    <property type="term" value="P:positive regulation of transcription by RNA polymerase II"/>
    <property type="evidence" value="ECO:0007669"/>
    <property type="project" value="TreeGrafter"/>
</dbReference>